<dbReference type="AlphaFoldDB" id="A0A316M7L9"/>
<evidence type="ECO:0000256" key="2">
    <source>
        <dbReference type="ARBA" id="ARBA00023315"/>
    </source>
</evidence>
<dbReference type="GO" id="GO:0006633">
    <property type="term" value="P:fatty acid biosynthetic process"/>
    <property type="evidence" value="ECO:0007669"/>
    <property type="project" value="TreeGrafter"/>
</dbReference>
<dbReference type="PANTHER" id="PTHR42681:SF1">
    <property type="entry name" value="MALONYL-COA-ACYL CARRIER PROTEIN TRANSACYLASE, MITOCHONDRIAL"/>
    <property type="match status" value="1"/>
</dbReference>
<dbReference type="GO" id="GO:0005829">
    <property type="term" value="C:cytosol"/>
    <property type="evidence" value="ECO:0007669"/>
    <property type="project" value="TreeGrafter"/>
</dbReference>
<dbReference type="EMBL" id="QAMZ01000043">
    <property type="protein sequence ID" value="PWL53015.1"/>
    <property type="molecule type" value="Genomic_DNA"/>
</dbReference>
<proteinExistence type="inferred from homology"/>
<protein>
    <recommendedName>
        <fullName evidence="4">Malonyl CoA-acyl carrier protein transacylase</fullName>
        <ecNumber evidence="4">2.3.1.39</ecNumber>
    </recommendedName>
</protein>
<evidence type="ECO:0000259" key="5">
    <source>
        <dbReference type="SMART" id="SM00827"/>
    </source>
</evidence>
<dbReference type="InterPro" id="IPR016036">
    <property type="entry name" value="Malonyl_transacylase_ACP-bd"/>
</dbReference>
<dbReference type="SUPFAM" id="SSF52151">
    <property type="entry name" value="FabD/lysophospholipase-like"/>
    <property type="match status" value="1"/>
</dbReference>
<dbReference type="PANTHER" id="PTHR42681">
    <property type="entry name" value="MALONYL-COA-ACYL CARRIER PROTEIN TRANSACYLASE, MITOCHONDRIAL"/>
    <property type="match status" value="1"/>
</dbReference>
<evidence type="ECO:0000256" key="4">
    <source>
        <dbReference type="PIRNR" id="PIRNR000446"/>
    </source>
</evidence>
<dbReference type="RefSeq" id="WP_051196199.1">
    <property type="nucleotide sequence ID" value="NZ_BAAACD010000019.1"/>
</dbReference>
<accession>A0A316M7L9</accession>
<dbReference type="InterPro" id="IPR016035">
    <property type="entry name" value="Acyl_Trfase/lysoPLipase"/>
</dbReference>
<comment type="caution">
    <text evidence="6">The sequence shown here is derived from an EMBL/GenBank/DDBJ whole genome shotgun (WGS) entry which is preliminary data.</text>
</comment>
<dbReference type="InterPro" id="IPR004410">
    <property type="entry name" value="Malonyl_CoA-ACP_transAc_FabD"/>
</dbReference>
<sequence>MYKIYSRKDLVMGKIAFVFPGQGAQIPFMGKDFYENYDVCRKIFHEAEKGLGIDLKNLIFSEDIRLNDTRYTQPAMVLVSIMMIEAIKSHGIVPDITCGLSLGEYSALNASGYLDFMDIMKLIKLRGDLMSSCGEKYKGYMAALIGLKDEKLQELIEEGKKHGIISVANYNCPGQIVVTGEEEAVQWAVDNIRTYKGIKGIKLNVSGAFHSILMEDASTGLNKEFHNLSMKDSLIPMALNFDGTISNDKEYIRNALVEGIKSPVHFQQCVEAMKKFGVTTFIEIGPGKTLTSFIKKIDRGLNTFNIDSVKALEELIENLKDTKEEL</sequence>
<dbReference type="OrthoDB" id="9805460at2"/>
<dbReference type="InterPro" id="IPR014043">
    <property type="entry name" value="Acyl_transferase_dom"/>
</dbReference>
<dbReference type="EC" id="2.3.1.39" evidence="4"/>
<comment type="similarity">
    <text evidence="4">Belongs to the fabD family.</text>
</comment>
<keyword evidence="2 4" id="KW-0012">Acyltransferase</keyword>
<dbReference type="NCBIfam" id="TIGR00128">
    <property type="entry name" value="fabD"/>
    <property type="match status" value="1"/>
</dbReference>
<evidence type="ECO:0000313" key="7">
    <source>
        <dbReference type="Proteomes" id="UP000246114"/>
    </source>
</evidence>
<dbReference type="GO" id="GO:0004314">
    <property type="term" value="F:[acyl-carrier-protein] S-malonyltransferase activity"/>
    <property type="evidence" value="ECO:0007669"/>
    <property type="project" value="UniProtKB-EC"/>
</dbReference>
<feature type="domain" description="Malonyl-CoA:ACP transacylase (MAT)" evidence="5">
    <location>
        <begin position="18"/>
        <end position="306"/>
    </location>
</feature>
<dbReference type="Gene3D" id="3.30.70.250">
    <property type="entry name" value="Malonyl-CoA ACP transacylase, ACP-binding"/>
    <property type="match status" value="1"/>
</dbReference>
<dbReference type="PIRSF" id="PIRSF000446">
    <property type="entry name" value="Mct"/>
    <property type="match status" value="1"/>
</dbReference>
<dbReference type="Proteomes" id="UP000246114">
    <property type="component" value="Unassembled WGS sequence"/>
</dbReference>
<dbReference type="SUPFAM" id="SSF55048">
    <property type="entry name" value="Probable ACP-binding domain of malonyl-CoA ACP transacylase"/>
    <property type="match status" value="1"/>
</dbReference>
<dbReference type="InterPro" id="IPR050858">
    <property type="entry name" value="Mal-CoA-ACP_Trans/PKS_FabD"/>
</dbReference>
<evidence type="ECO:0000256" key="3">
    <source>
        <dbReference type="ARBA" id="ARBA00048462"/>
    </source>
</evidence>
<dbReference type="InterPro" id="IPR024925">
    <property type="entry name" value="Malonyl_CoA-ACP_transAc"/>
</dbReference>
<gene>
    <name evidence="6" type="primary">fabD</name>
    <name evidence="6" type="ORF">DBY38_09070</name>
</gene>
<dbReference type="Pfam" id="PF00698">
    <property type="entry name" value="Acyl_transf_1"/>
    <property type="match status" value="1"/>
</dbReference>
<dbReference type="InterPro" id="IPR001227">
    <property type="entry name" value="Ac_transferase_dom_sf"/>
</dbReference>
<dbReference type="Gene3D" id="3.40.366.10">
    <property type="entry name" value="Malonyl-Coenzyme A Acyl Carrier Protein, domain 2"/>
    <property type="match status" value="1"/>
</dbReference>
<dbReference type="SMART" id="SM00827">
    <property type="entry name" value="PKS_AT"/>
    <property type="match status" value="1"/>
</dbReference>
<evidence type="ECO:0000256" key="1">
    <source>
        <dbReference type="ARBA" id="ARBA00022679"/>
    </source>
</evidence>
<evidence type="ECO:0000313" key="6">
    <source>
        <dbReference type="EMBL" id="PWL53015.1"/>
    </source>
</evidence>
<reference evidence="6 7" key="1">
    <citation type="submission" date="2018-03" db="EMBL/GenBank/DDBJ databases">
        <title>The uncultured portion of the human microbiome is neutrally assembled.</title>
        <authorList>
            <person name="Jeraldo P."/>
            <person name="Boardman L."/>
            <person name="White B.A."/>
            <person name="Nelson H."/>
            <person name="Goldenfeld N."/>
            <person name="Chia N."/>
        </authorList>
    </citation>
    <scope>NUCLEOTIDE SEQUENCE [LARGE SCALE GENOMIC DNA]</scope>
    <source>
        <strain evidence="6">CIM:MAG 903</strain>
    </source>
</reference>
<comment type="catalytic activity">
    <reaction evidence="3 4">
        <text>holo-[ACP] + malonyl-CoA = malonyl-[ACP] + CoA</text>
        <dbReference type="Rhea" id="RHEA:41792"/>
        <dbReference type="Rhea" id="RHEA-COMP:9623"/>
        <dbReference type="Rhea" id="RHEA-COMP:9685"/>
        <dbReference type="ChEBI" id="CHEBI:57287"/>
        <dbReference type="ChEBI" id="CHEBI:57384"/>
        <dbReference type="ChEBI" id="CHEBI:64479"/>
        <dbReference type="ChEBI" id="CHEBI:78449"/>
        <dbReference type="EC" id="2.3.1.39"/>
    </reaction>
</comment>
<organism evidence="6 7">
    <name type="scientific">Clostridium cadaveris</name>
    <dbReference type="NCBI Taxonomy" id="1529"/>
    <lineage>
        <taxon>Bacteria</taxon>
        <taxon>Bacillati</taxon>
        <taxon>Bacillota</taxon>
        <taxon>Clostridia</taxon>
        <taxon>Eubacteriales</taxon>
        <taxon>Clostridiaceae</taxon>
        <taxon>Clostridium</taxon>
    </lineage>
</organism>
<dbReference type="GeneID" id="90544544"/>
<keyword evidence="1 4" id="KW-0808">Transferase</keyword>
<name>A0A316M7L9_9CLOT</name>